<reference evidence="2 3" key="1">
    <citation type="journal article" date="2011" name="Appl. Environ. Microbiol.">
        <title>Contribution of a Sodium Ion Gradient to Energy Conservation during Fermentation in the Cyanobacterium Arthrospira (Spirulina) maxima CS-328.</title>
        <authorList>
            <person name="Carrieri D."/>
            <person name="Ananyev G."/>
            <person name="Lenz O."/>
            <person name="Bryant D.A."/>
            <person name="Dismukes G.C."/>
        </authorList>
    </citation>
    <scope>NUCLEOTIDE SEQUENCE [LARGE SCALE GENOMIC DNA]</scope>
    <source>
        <strain evidence="2 3">CS-328</strain>
    </source>
</reference>
<gene>
    <name evidence="2" type="ORF">AmaxDRAFT_1874</name>
</gene>
<name>B5VZP8_LIMMA</name>
<dbReference type="RefSeq" id="WP_006668938.1">
    <property type="nucleotide sequence ID" value="NZ_ABYK01000011.1"/>
</dbReference>
<dbReference type="AlphaFoldDB" id="B5VZP8"/>
<dbReference type="EMBL" id="ABYK01000011">
    <property type="protein sequence ID" value="EDZ95273.1"/>
    <property type="molecule type" value="Genomic_DNA"/>
</dbReference>
<protein>
    <submittedName>
        <fullName evidence="2">ExoV-like protein</fullName>
    </submittedName>
</protein>
<evidence type="ECO:0000313" key="2">
    <source>
        <dbReference type="EMBL" id="EDZ95273.1"/>
    </source>
</evidence>
<keyword evidence="3" id="KW-1185">Reference proteome</keyword>
<dbReference type="Proteomes" id="UP000004061">
    <property type="component" value="Unassembled WGS sequence"/>
</dbReference>
<proteinExistence type="predicted"/>
<dbReference type="Pfam" id="PF04230">
    <property type="entry name" value="PS_pyruv_trans"/>
    <property type="match status" value="1"/>
</dbReference>
<accession>B5VZP8</accession>
<sequence length="290" mass="33117">MRLCYYKLPEGINNFGDELNPWIWNQLIPDLIDDDNSLAFVGIGTLLNDNLHYRTRWAHHRVIFGTGAGYGQEVLKLDDSYKVYCVRGPLSAQVLGLENNLAVTDGAALIRQLFTSTNEKEYKFSYMPHYELAGLGWETVCKNLGFGYIDARSDVEEVLSLISRTDVLITEAMHGAIVADALRVPWIPVVTNPTILSFKWQDWCASIGVDYNPCYISRLYDPKQRLDLLTPIRKIRDKYRQEQAAIALRKVATSQSPCLSQDSRIESLTEQLQERLNIFRADFQNGLFRS</sequence>
<feature type="domain" description="Polysaccharide pyruvyl transferase" evidence="1">
    <location>
        <begin position="30"/>
        <end position="191"/>
    </location>
</feature>
<organism evidence="2 3">
    <name type="scientific">Limnospira maxima CS-328</name>
    <dbReference type="NCBI Taxonomy" id="513049"/>
    <lineage>
        <taxon>Bacteria</taxon>
        <taxon>Bacillati</taxon>
        <taxon>Cyanobacteriota</taxon>
        <taxon>Cyanophyceae</taxon>
        <taxon>Oscillatoriophycideae</taxon>
        <taxon>Oscillatoriales</taxon>
        <taxon>Sirenicapillariaceae</taxon>
        <taxon>Limnospira</taxon>
    </lineage>
</organism>
<comment type="caution">
    <text evidence="2">The sequence shown here is derived from an EMBL/GenBank/DDBJ whole genome shotgun (WGS) entry which is preliminary data.</text>
</comment>
<evidence type="ECO:0000259" key="1">
    <source>
        <dbReference type="Pfam" id="PF04230"/>
    </source>
</evidence>
<evidence type="ECO:0000313" key="3">
    <source>
        <dbReference type="Proteomes" id="UP000004061"/>
    </source>
</evidence>
<dbReference type="InterPro" id="IPR007345">
    <property type="entry name" value="Polysacch_pyruvyl_Trfase"/>
</dbReference>